<evidence type="ECO:0000256" key="3">
    <source>
        <dbReference type="SAM" id="MobiDB-lite"/>
    </source>
</evidence>
<evidence type="ECO:0000256" key="2">
    <source>
        <dbReference type="SAM" id="Coils"/>
    </source>
</evidence>
<evidence type="ECO:0000313" key="5">
    <source>
        <dbReference type="EMBL" id="EDR07573.1"/>
    </source>
</evidence>
<dbReference type="Gene3D" id="3.40.50.12660">
    <property type="match status" value="3"/>
</dbReference>
<dbReference type="RefSeq" id="XP_001881965.1">
    <property type="nucleotide sequence ID" value="XM_001881930.1"/>
</dbReference>
<evidence type="ECO:0000256" key="1">
    <source>
        <dbReference type="ARBA" id="ARBA00009005"/>
    </source>
</evidence>
<feature type="domain" description="Peptidase C14 caspase" evidence="4">
    <location>
        <begin position="211"/>
        <end position="487"/>
    </location>
</feature>
<organism evidence="6">
    <name type="scientific">Laccaria bicolor (strain S238N-H82 / ATCC MYA-4686)</name>
    <name type="common">Bicoloured deceiver</name>
    <name type="synonym">Laccaria laccata var. bicolor</name>
    <dbReference type="NCBI Taxonomy" id="486041"/>
    <lineage>
        <taxon>Eukaryota</taxon>
        <taxon>Fungi</taxon>
        <taxon>Dikarya</taxon>
        <taxon>Basidiomycota</taxon>
        <taxon>Agaricomycotina</taxon>
        <taxon>Agaricomycetes</taxon>
        <taxon>Agaricomycetidae</taxon>
        <taxon>Agaricales</taxon>
        <taxon>Agaricineae</taxon>
        <taxon>Hydnangiaceae</taxon>
        <taxon>Laccaria</taxon>
    </lineage>
</organism>
<dbReference type="GO" id="GO:0004197">
    <property type="term" value="F:cysteine-type endopeptidase activity"/>
    <property type="evidence" value="ECO:0007669"/>
    <property type="project" value="InterPro"/>
</dbReference>
<dbReference type="GO" id="GO:0006508">
    <property type="term" value="P:proteolysis"/>
    <property type="evidence" value="ECO:0007669"/>
    <property type="project" value="InterPro"/>
</dbReference>
<evidence type="ECO:0000259" key="4">
    <source>
        <dbReference type="Pfam" id="PF00656"/>
    </source>
</evidence>
<keyword evidence="2" id="KW-0175">Coiled coil</keyword>
<dbReference type="HOGENOM" id="CLU_029389_6_2_1"/>
<feature type="compositionally biased region" description="Basic and acidic residues" evidence="3">
    <location>
        <begin position="340"/>
        <end position="353"/>
    </location>
</feature>
<protein>
    <submittedName>
        <fullName evidence="5">Predicted protein</fullName>
    </submittedName>
</protein>
<dbReference type="KEGG" id="lbc:LACBIDRAFT_298639"/>
<dbReference type="PANTHER" id="PTHR48104:SF30">
    <property type="entry name" value="METACASPASE-1"/>
    <property type="match status" value="1"/>
</dbReference>
<feature type="coiled-coil region" evidence="2">
    <location>
        <begin position="463"/>
        <end position="490"/>
    </location>
</feature>
<feature type="compositionally biased region" description="Basic and acidic residues" evidence="3">
    <location>
        <begin position="122"/>
        <end position="132"/>
    </location>
</feature>
<accession>B0DDA1</accession>
<dbReference type="EMBL" id="DS547104">
    <property type="protein sequence ID" value="EDR07573.1"/>
    <property type="molecule type" value="Genomic_DNA"/>
</dbReference>
<feature type="compositionally biased region" description="Polar residues" evidence="3">
    <location>
        <begin position="134"/>
        <end position="148"/>
    </location>
</feature>
<dbReference type="AlphaFoldDB" id="B0DDA1"/>
<gene>
    <name evidence="5" type="ORF">LACBIDRAFT_298639</name>
</gene>
<dbReference type="MEROPS" id="C14.041"/>
<evidence type="ECO:0000313" key="6">
    <source>
        <dbReference type="Proteomes" id="UP000001194"/>
    </source>
</evidence>
<dbReference type="GO" id="GO:0005737">
    <property type="term" value="C:cytoplasm"/>
    <property type="evidence" value="ECO:0007669"/>
    <property type="project" value="TreeGrafter"/>
</dbReference>
<feature type="domain" description="Peptidase C14 caspase" evidence="4">
    <location>
        <begin position="32"/>
        <end position="136"/>
    </location>
</feature>
<dbReference type="GeneID" id="6077554"/>
<keyword evidence="6" id="KW-1185">Reference proteome</keyword>
<dbReference type="Pfam" id="PF00656">
    <property type="entry name" value="Peptidase_C14"/>
    <property type="match status" value="2"/>
</dbReference>
<dbReference type="InterPro" id="IPR011600">
    <property type="entry name" value="Pept_C14_caspase"/>
</dbReference>
<reference evidence="5 6" key="1">
    <citation type="journal article" date="2008" name="Nature">
        <title>The genome of Laccaria bicolor provides insights into mycorrhizal symbiosis.</title>
        <authorList>
            <person name="Martin F."/>
            <person name="Aerts A."/>
            <person name="Ahren D."/>
            <person name="Brun A."/>
            <person name="Danchin E.G.J."/>
            <person name="Duchaussoy F."/>
            <person name="Gibon J."/>
            <person name="Kohler A."/>
            <person name="Lindquist E."/>
            <person name="Pereda V."/>
            <person name="Salamov A."/>
            <person name="Shapiro H.J."/>
            <person name="Wuyts J."/>
            <person name="Blaudez D."/>
            <person name="Buee M."/>
            <person name="Brokstein P."/>
            <person name="Canbaeck B."/>
            <person name="Cohen D."/>
            <person name="Courty P.E."/>
            <person name="Coutinho P.M."/>
            <person name="Delaruelle C."/>
            <person name="Detter J.C."/>
            <person name="Deveau A."/>
            <person name="DiFazio S."/>
            <person name="Duplessis S."/>
            <person name="Fraissinet-Tachet L."/>
            <person name="Lucic E."/>
            <person name="Frey-Klett P."/>
            <person name="Fourrey C."/>
            <person name="Feussner I."/>
            <person name="Gay G."/>
            <person name="Grimwood J."/>
            <person name="Hoegger P.J."/>
            <person name="Jain P."/>
            <person name="Kilaru S."/>
            <person name="Labbe J."/>
            <person name="Lin Y.C."/>
            <person name="Legue V."/>
            <person name="Le Tacon F."/>
            <person name="Marmeisse R."/>
            <person name="Melayah D."/>
            <person name="Montanini B."/>
            <person name="Muratet M."/>
            <person name="Nehls U."/>
            <person name="Niculita-Hirzel H."/>
            <person name="Oudot-Le Secq M.P."/>
            <person name="Peter M."/>
            <person name="Quesneville H."/>
            <person name="Rajashekar B."/>
            <person name="Reich M."/>
            <person name="Rouhier N."/>
            <person name="Schmutz J."/>
            <person name="Yin T."/>
            <person name="Chalot M."/>
            <person name="Henrissat B."/>
            <person name="Kuees U."/>
            <person name="Lucas S."/>
            <person name="Van de Peer Y."/>
            <person name="Podila G.K."/>
            <person name="Polle A."/>
            <person name="Pukkila P.J."/>
            <person name="Richardson P.M."/>
            <person name="Rouze P."/>
            <person name="Sanders I.R."/>
            <person name="Stajich J.E."/>
            <person name="Tunlid A."/>
            <person name="Tuskan G."/>
            <person name="Grigoriev I.V."/>
        </authorList>
    </citation>
    <scope>NUCLEOTIDE SEQUENCE [LARGE SCALE GENOMIC DNA]</scope>
    <source>
        <strain evidence="6">S238N-H82 / ATCC MYA-4686</strain>
    </source>
</reference>
<dbReference type="PANTHER" id="PTHR48104">
    <property type="entry name" value="METACASPASE-4"/>
    <property type="match status" value="1"/>
</dbReference>
<dbReference type="InterPro" id="IPR050452">
    <property type="entry name" value="Metacaspase"/>
</dbReference>
<sequence>MKLPVGLSTMLTVTNSIGSALTSSTNIAQPLRKKALLIGINYPEGTDWNLRGPQNEVREFRELLLTQGGYQDANIVVLTDAPGTQQEYLPTRANILREIMRLTAGSSPGDEHFLLYSGHSAQRKESEKRETPPADTTNTNSNSAVPQITDNNTTTITNATTSECSTALANTSLPNWVSLPEYTTVQRTISTRTAHTTTTIETSTLGLSEEDAIEADLLKFVTHFSSSDSAEEEEEEDGYDEYIIPLDAISIGPEMKVVDEKIILDDILRQCLVLPLFPQAKLVAIFDCCHSATLLDLKHHRCHRIGTWPSRFRRFCRRFFVEPYARIVLPFKSHVLRKIEPTQRPEDTDRPEESTDPTYPKPDLKSRPHGRFSGLKALGKKASTGKPAASPLPRQSSFNIVINPRKRCSGLCARMDLSSLDRQHVVCVSACKDSQMGVENKAGESMTEAIIDLLKENPRPTLRQLMQAVNANTKRQRKKMKEQYENYEKKIKSRGRPPSQKELKVIEEGKDLCQNMQNPQISSSRSLDLRKTYLFGPSDVSAPDHERTQGWKGGQRFKRLLPLFRRGRAQS</sequence>
<dbReference type="InParanoid" id="B0DDA1"/>
<feature type="region of interest" description="Disordered" evidence="3">
    <location>
        <begin position="535"/>
        <end position="554"/>
    </location>
</feature>
<feature type="region of interest" description="Disordered" evidence="3">
    <location>
        <begin position="340"/>
        <end position="372"/>
    </location>
</feature>
<proteinExistence type="inferred from homology"/>
<dbReference type="Proteomes" id="UP000001194">
    <property type="component" value="Unassembled WGS sequence"/>
</dbReference>
<name>B0DDA1_LACBS</name>
<comment type="similarity">
    <text evidence="1">Belongs to the peptidase C14B family.</text>
</comment>
<feature type="region of interest" description="Disordered" evidence="3">
    <location>
        <begin position="120"/>
        <end position="155"/>
    </location>
</feature>
<dbReference type="OrthoDB" id="3223806at2759"/>